<dbReference type="EC" id="3.4.21.107" evidence="13"/>
<evidence type="ECO:0000256" key="2">
    <source>
        <dbReference type="ARBA" id="ARBA00010541"/>
    </source>
</evidence>
<dbReference type="InterPro" id="IPR001940">
    <property type="entry name" value="Peptidase_S1C"/>
</dbReference>
<dbReference type="PANTHER" id="PTHR22939:SF129">
    <property type="entry name" value="SERINE PROTEASE HTRA2, MITOCHONDRIAL"/>
    <property type="match status" value="1"/>
</dbReference>
<dbReference type="GO" id="GO:0006508">
    <property type="term" value="P:proteolysis"/>
    <property type="evidence" value="ECO:0007669"/>
    <property type="project" value="UniProtKB-KW"/>
</dbReference>
<feature type="active site" description="Charge relay system" evidence="9">
    <location>
        <position position="178"/>
    </location>
</feature>
<dbReference type="Gene3D" id="2.30.42.10">
    <property type="match status" value="2"/>
</dbReference>
<feature type="active site" description="Charge relay system" evidence="9">
    <location>
        <position position="252"/>
    </location>
</feature>
<evidence type="ECO:0000313" key="13">
    <source>
        <dbReference type="EMBL" id="QDQ42949.1"/>
    </source>
</evidence>
<dbReference type="OrthoDB" id="9758917at2"/>
<keyword evidence="4" id="KW-0732">Signal</keyword>
<evidence type="ECO:0000313" key="15">
    <source>
        <dbReference type="Proteomes" id="UP000315925"/>
    </source>
</evidence>
<dbReference type="Proteomes" id="UP000031594">
    <property type="component" value="Unassembled WGS sequence"/>
</dbReference>
<dbReference type="EMBL" id="CP037899">
    <property type="protein sequence ID" value="QDQ42949.1"/>
    <property type="molecule type" value="Genomic_DNA"/>
</dbReference>
<dbReference type="PRINTS" id="PR00834">
    <property type="entry name" value="PROTEASES2C"/>
</dbReference>
<feature type="binding site" evidence="10">
    <location>
        <begin position="250"/>
        <end position="252"/>
    </location>
    <ligand>
        <name>substrate</name>
    </ligand>
</feature>
<keyword evidence="14" id="KW-1185">Reference proteome</keyword>
<dbReference type="Pfam" id="PF13180">
    <property type="entry name" value="PDZ_2"/>
    <property type="match status" value="1"/>
</dbReference>
<dbReference type="InterPro" id="IPR041489">
    <property type="entry name" value="PDZ_6"/>
</dbReference>
<organism evidence="13 15">
    <name type="scientific">Methylacidiphilum kamchatkense Kam1</name>
    <dbReference type="NCBI Taxonomy" id="1202785"/>
    <lineage>
        <taxon>Bacteria</taxon>
        <taxon>Pseudomonadati</taxon>
        <taxon>Verrucomicrobiota</taxon>
        <taxon>Methylacidiphilae</taxon>
        <taxon>Methylacidiphilales</taxon>
        <taxon>Methylacidiphilaceae</taxon>
        <taxon>Methylacidiphilum (ex Ratnadevi et al. 2023)</taxon>
    </lineage>
</organism>
<comment type="similarity">
    <text evidence="2">Belongs to the peptidase S1C family.</text>
</comment>
<dbReference type="SUPFAM" id="SSF50494">
    <property type="entry name" value="Trypsin-like serine proteases"/>
    <property type="match status" value="1"/>
</dbReference>
<dbReference type="Pfam" id="PF13365">
    <property type="entry name" value="Trypsin_2"/>
    <property type="match status" value="1"/>
</dbReference>
<evidence type="ECO:0000256" key="10">
    <source>
        <dbReference type="PIRSR" id="PIRSR611782-2"/>
    </source>
</evidence>
<dbReference type="GO" id="GO:0004252">
    <property type="term" value="F:serine-type endopeptidase activity"/>
    <property type="evidence" value="ECO:0007669"/>
    <property type="project" value="InterPro"/>
</dbReference>
<dbReference type="InterPro" id="IPR036034">
    <property type="entry name" value="PDZ_sf"/>
</dbReference>
<dbReference type="Proteomes" id="UP000315925">
    <property type="component" value="Chromosome"/>
</dbReference>
<dbReference type="RefSeq" id="WP_039721018.1">
    <property type="nucleotide sequence ID" value="NZ_CP037899.1"/>
</dbReference>
<feature type="binding site" evidence="10">
    <location>
        <position position="178"/>
    </location>
    <ligand>
        <name>substrate</name>
    </ligand>
</feature>
<evidence type="ECO:0000313" key="14">
    <source>
        <dbReference type="Proteomes" id="UP000031594"/>
    </source>
</evidence>
<dbReference type="EMBL" id="JQNX01000002">
    <property type="protein sequence ID" value="KIE59129.1"/>
    <property type="molecule type" value="Genomic_DNA"/>
</dbReference>
<dbReference type="KEGG" id="mkc:kam1_1734"/>
<evidence type="ECO:0000256" key="1">
    <source>
        <dbReference type="ARBA" id="ARBA00004418"/>
    </source>
</evidence>
<evidence type="ECO:0000256" key="5">
    <source>
        <dbReference type="ARBA" id="ARBA00022737"/>
    </source>
</evidence>
<protein>
    <submittedName>
        <fullName evidence="12 13">Serine protease</fullName>
        <ecNumber evidence="13">3.4.21.107</ecNumber>
    </submittedName>
</protein>
<dbReference type="MEROPS" id="S01.453"/>
<proteinExistence type="inferred from homology"/>
<dbReference type="PROSITE" id="PS50106">
    <property type="entry name" value="PDZ"/>
    <property type="match status" value="2"/>
</dbReference>
<evidence type="ECO:0000256" key="4">
    <source>
        <dbReference type="ARBA" id="ARBA00022729"/>
    </source>
</evidence>
<reference evidence="15" key="3">
    <citation type="submission" date="2019-03" db="EMBL/GenBank/DDBJ databases">
        <title>Complete genome of Methylacidiphilum kamchatkense Kam1.</title>
        <authorList>
            <person name="Kruse T."/>
            <person name="Murarilal Ratnadevi C."/>
            <person name="Erikstad H.-A."/>
            <person name="Birkeland N.-K."/>
        </authorList>
    </citation>
    <scope>NUCLEOTIDE SEQUENCE [LARGE SCALE GENOMIC DNA]</scope>
    <source>
        <strain evidence="15">kam1</strain>
    </source>
</reference>
<evidence type="ECO:0000259" key="11">
    <source>
        <dbReference type="PROSITE" id="PS50106"/>
    </source>
</evidence>
<sequence length="515" mass="56025">MNQSKKFHPFFIFLFSFVFVFFLSDSAKSLNWFSQNKETKPIPFQLQTDNTPIQRQNAGLISSFAPIVKKVAPSVVEIFTTQKVKAPEGWIFPFFNDPFFRRFFGPPDGGEDQNNPRIFPMPKPRKQTGLGSGVIVSPEGYIVTNNHVVDVAEEIKVLVGEQKKEFAGKIIGKDPLTDIALVKIEASGLPSIVFTDSDLVEVGDIVLAIGNPFALTQTVTMGIVSGKGRKDIGIEEYEDFIQTDAAINPGNSGGALVDIQGRLVGINTAIVSPGRVGNLGIGFAVPSNMARYVMDQILKNGRVIRGFLGVTISEVTPDLAQAFKLPEATGALVEQVSPGTPADQAGMKAGDVILEYNGQKVTDPRSLRLAVSQTPPGTKATLKIWRDGKEKIIQAVLKERTPEDVSANAPKQQEENSTFLPGVEIADLNRMIRQQFEIPPDVQGVVIVSVDPESPAARPGRNSLQPGDVILEVQHRPVRTVQEALQAVKGTSGNVLLRVWSKGITHFVVVPRSNK</sequence>
<dbReference type="AlphaFoldDB" id="A0A0C1US33"/>
<dbReference type="STRING" id="1202785.A946_03705"/>
<dbReference type="PANTHER" id="PTHR22939">
    <property type="entry name" value="SERINE PROTEASE FAMILY S1C HTRA-RELATED"/>
    <property type="match status" value="1"/>
</dbReference>
<gene>
    <name evidence="13" type="primary">degQ</name>
    <name evidence="12" type="ORF">A946_03705</name>
    <name evidence="13" type="ORF">kam1_1734</name>
</gene>
<feature type="domain" description="PDZ" evidence="11">
    <location>
        <begin position="422"/>
        <end position="503"/>
    </location>
</feature>
<keyword evidence="5" id="KW-0677">Repeat</keyword>
<dbReference type="InterPro" id="IPR001478">
    <property type="entry name" value="PDZ"/>
</dbReference>
<keyword evidence="7 13" id="KW-0378">Hydrolase</keyword>
<dbReference type="SMART" id="SM00228">
    <property type="entry name" value="PDZ"/>
    <property type="match status" value="2"/>
</dbReference>
<feature type="domain" description="PDZ" evidence="11">
    <location>
        <begin position="297"/>
        <end position="363"/>
    </location>
</feature>
<feature type="binding site" evidence="10">
    <location>
        <position position="147"/>
    </location>
    <ligand>
        <name>substrate</name>
    </ligand>
</feature>
<dbReference type="InterPro" id="IPR009003">
    <property type="entry name" value="Peptidase_S1_PA"/>
</dbReference>
<accession>A0A0C1US33</accession>
<keyword evidence="6" id="KW-0574">Periplasm</keyword>
<dbReference type="InterPro" id="IPR011782">
    <property type="entry name" value="Pept_S1C_Do"/>
</dbReference>
<dbReference type="GO" id="GO:0042597">
    <property type="term" value="C:periplasmic space"/>
    <property type="evidence" value="ECO:0007669"/>
    <property type="project" value="UniProtKB-SubCell"/>
</dbReference>
<dbReference type="SUPFAM" id="SSF50156">
    <property type="entry name" value="PDZ domain-like"/>
    <property type="match status" value="2"/>
</dbReference>
<dbReference type="NCBIfam" id="TIGR02037">
    <property type="entry name" value="degP_htrA_DO"/>
    <property type="match status" value="1"/>
</dbReference>
<dbReference type="Gene3D" id="2.40.10.120">
    <property type="match status" value="1"/>
</dbReference>
<comment type="subcellular location">
    <subcellularLocation>
        <location evidence="1">Periplasm</location>
    </subcellularLocation>
</comment>
<evidence type="ECO:0000256" key="7">
    <source>
        <dbReference type="ARBA" id="ARBA00022801"/>
    </source>
</evidence>
<evidence type="ECO:0000256" key="9">
    <source>
        <dbReference type="PIRSR" id="PIRSR611782-1"/>
    </source>
</evidence>
<evidence type="ECO:0000256" key="8">
    <source>
        <dbReference type="ARBA" id="ARBA00022825"/>
    </source>
</evidence>
<keyword evidence="3 13" id="KW-0645">Protease</keyword>
<dbReference type="Pfam" id="PF17820">
    <property type="entry name" value="PDZ_6"/>
    <property type="match status" value="1"/>
</dbReference>
<name>A0A0C1US33_9BACT</name>
<evidence type="ECO:0000313" key="12">
    <source>
        <dbReference type="EMBL" id="KIE59129.1"/>
    </source>
</evidence>
<evidence type="ECO:0000256" key="3">
    <source>
        <dbReference type="ARBA" id="ARBA00022670"/>
    </source>
</evidence>
<evidence type="ECO:0000256" key="6">
    <source>
        <dbReference type="ARBA" id="ARBA00022764"/>
    </source>
</evidence>
<reference evidence="13" key="2">
    <citation type="journal article" date="2019" name="BMC Genomics">
        <title>Complete genome sequence analysis of the thermoacidophilic verrucomicrobial methanotroph 'Candidatus Methylacidiphilum kamchatkense' strain Kam1 and comparison with its closest relatives.</title>
        <authorList>
            <person name="Kruse T."/>
            <person name="Ratnadevi C.M."/>
            <person name="Erikstad H.A."/>
            <person name="Birkeland N.K."/>
        </authorList>
    </citation>
    <scope>NUCLEOTIDE SEQUENCE</scope>
    <source>
        <strain evidence="13">Kam1</strain>
    </source>
</reference>
<dbReference type="CDD" id="cd10839">
    <property type="entry name" value="cpPDZ1_DegP-like"/>
    <property type="match status" value="1"/>
</dbReference>
<keyword evidence="8" id="KW-0720">Serine protease</keyword>
<feature type="active site" description="Charge relay system" evidence="9">
    <location>
        <position position="147"/>
    </location>
</feature>
<reference evidence="12 14" key="1">
    <citation type="submission" date="2014-08" db="EMBL/GenBank/DDBJ databases">
        <title>Methylacidiphilum kamchatkense strain Kam1 draft genome sequence.</title>
        <authorList>
            <person name="Birkeland N.-K."/>
            <person name="Erikstad H.A."/>
        </authorList>
    </citation>
    <scope>NUCLEOTIDE SEQUENCE [LARGE SCALE GENOMIC DNA]</scope>
    <source>
        <strain evidence="12 14">Kam1</strain>
    </source>
</reference>